<keyword evidence="2" id="KW-1185">Reference proteome</keyword>
<reference evidence="1 2" key="1">
    <citation type="submission" date="2015-08" db="EMBL/GenBank/DDBJ databases">
        <title>Complete genome sequence of Rufibacter tibetensis strain 1351t, a radiation-resistant bacterium from tibet plateau.</title>
        <authorList>
            <person name="Dai J."/>
        </authorList>
    </citation>
    <scope>NUCLEOTIDE SEQUENCE [LARGE SCALE GENOMIC DNA]</scope>
    <source>
        <strain evidence="1 2">1351</strain>
    </source>
</reference>
<evidence type="ECO:0000313" key="2">
    <source>
        <dbReference type="Proteomes" id="UP000061382"/>
    </source>
</evidence>
<dbReference type="PATRIC" id="fig|512763.3.peg.637"/>
<dbReference type="EMBL" id="CP012643">
    <property type="protein sequence ID" value="ALI98109.1"/>
    <property type="molecule type" value="Genomic_DNA"/>
</dbReference>
<evidence type="ECO:0000313" key="1">
    <source>
        <dbReference type="EMBL" id="ALI98109.1"/>
    </source>
</evidence>
<proteinExistence type="predicted"/>
<gene>
    <name evidence="1" type="ORF">DC20_02855</name>
</gene>
<protein>
    <submittedName>
        <fullName evidence="1">Uncharacterized protein</fullName>
    </submittedName>
</protein>
<accession>A0A0P0CSG1</accession>
<dbReference type="AlphaFoldDB" id="A0A0P0CSG1"/>
<sequence>MLVPPFNARPPFCSVRERRQKWLFCSLDSGKVVNGLIGSNRYVLFKDTKEGTLYSVFRKLAKLKLQKPEP</sequence>
<dbReference type="Proteomes" id="UP000061382">
    <property type="component" value="Chromosome"/>
</dbReference>
<organism evidence="1 2">
    <name type="scientific">Rufibacter tibetensis</name>
    <dbReference type="NCBI Taxonomy" id="512763"/>
    <lineage>
        <taxon>Bacteria</taxon>
        <taxon>Pseudomonadati</taxon>
        <taxon>Bacteroidota</taxon>
        <taxon>Cytophagia</taxon>
        <taxon>Cytophagales</taxon>
        <taxon>Hymenobacteraceae</taxon>
        <taxon>Rufibacter</taxon>
    </lineage>
</organism>
<dbReference type="KEGG" id="rti:DC20_02855"/>
<name>A0A0P0CSG1_9BACT</name>